<dbReference type="Gene3D" id="2.20.25.240">
    <property type="match status" value="1"/>
</dbReference>
<feature type="region of interest" description="Disordered" evidence="4">
    <location>
        <begin position="454"/>
        <end position="499"/>
    </location>
</feature>
<name>A0A0R3W417_TAEAS</name>
<keyword evidence="3" id="KW-0862">Zinc</keyword>
<keyword evidence="2" id="KW-0863">Zinc-finger</keyword>
<evidence type="ECO:0000313" key="7">
    <source>
        <dbReference type="Proteomes" id="UP000282613"/>
    </source>
</evidence>
<reference evidence="8" key="1">
    <citation type="submission" date="2017-02" db="UniProtKB">
        <authorList>
            <consortium name="WormBaseParasite"/>
        </authorList>
    </citation>
    <scope>IDENTIFICATION</scope>
</reference>
<feature type="region of interest" description="Disordered" evidence="4">
    <location>
        <begin position="342"/>
        <end position="374"/>
    </location>
</feature>
<feature type="region of interest" description="Disordered" evidence="4">
    <location>
        <begin position="226"/>
        <end position="269"/>
    </location>
</feature>
<feature type="compositionally biased region" description="Low complexity" evidence="4">
    <location>
        <begin position="484"/>
        <end position="495"/>
    </location>
</feature>
<gene>
    <name evidence="6" type="ORF">TASK_LOCUS4722</name>
</gene>
<dbReference type="AlphaFoldDB" id="A0A0R3W417"/>
<dbReference type="Proteomes" id="UP000282613">
    <property type="component" value="Unassembled WGS sequence"/>
</dbReference>
<evidence type="ECO:0000313" key="6">
    <source>
        <dbReference type="EMBL" id="VDK33890.1"/>
    </source>
</evidence>
<sequence length="689" mass="74040">MHDNKIAFTVRSDLGLHLSGGTVASETLTFDPLPSSGGTTQSGRITCACAEPRHWFSLIRHADWLCGAFSPFWQAISEMISTAALPANANATKPAAQPASKTVGFVQEKLENTNSMDGQSQTSATKLDKWNVMEVRVGFDVTRKGERSLVIDGYKFTKSRDGMSDRVFWRCSRRECKATAVTVGGRVEHVRILHTHKPPTPGEFFSSSAAATATTTTATEPISHLDMSVRSNPTSRVRRKSHQQPHQLQQQTVKSVNEGTEKDGCSQSRTVATILSNAIERRQMEQKPSTELEVGNDCKTIQKNQQQRLPQLVSPLSLGQEGSKKYPYFNEIDSRGLSALADAAVHQSKRDSQDSTPDPPFEAPGASPSLSQAAPTTHLLSSLIPSEGGTAAATTVSGQFVLLGPRNLPTPLLVTSNPDVPFLPTSSYLSNCTRRFSVSEMPIPARNSLQKSLIQPEPSQNQQTTVPPASYGNLTEPGSRGLLPTTSTPTSTATSGGVGMLLHWKKEKMLESKAEEEMKQHRRRRHFTGSSVVVAPHSDVPAGASTTANVVAVDDMDAAFTTLPAKRKRCASACHPLTTPPSSYSLPTVSALPNVHGMNDSVATTSPQSTPGRGGGGADQEPASDWCARVQNDLLTQMFTTLQQLSARLSADSDADSVVANCRAIQACLDTISAIKRARQEVSNVSCTP</sequence>
<feature type="compositionally biased region" description="Polar residues" evidence="4">
    <location>
        <begin position="454"/>
        <end position="467"/>
    </location>
</feature>
<accession>A0A0R3W417</accession>
<evidence type="ECO:0000256" key="2">
    <source>
        <dbReference type="ARBA" id="ARBA00022771"/>
    </source>
</evidence>
<keyword evidence="7" id="KW-1185">Reference proteome</keyword>
<feature type="domain" description="FLYWCH-type" evidence="5">
    <location>
        <begin position="142"/>
        <end position="196"/>
    </location>
</feature>
<proteinExistence type="predicted"/>
<reference evidence="6 7" key="2">
    <citation type="submission" date="2018-11" db="EMBL/GenBank/DDBJ databases">
        <authorList>
            <consortium name="Pathogen Informatics"/>
        </authorList>
    </citation>
    <scope>NUCLEOTIDE SEQUENCE [LARGE SCALE GENOMIC DNA]</scope>
</reference>
<feature type="compositionally biased region" description="Polar residues" evidence="4">
    <location>
        <begin position="601"/>
        <end position="611"/>
    </location>
</feature>
<protein>
    <submittedName>
        <fullName evidence="8">FLYWCH-type domain-containing protein</fullName>
    </submittedName>
</protein>
<dbReference type="WBParaSite" id="TASK_0000472101-mRNA-1">
    <property type="protein sequence ID" value="TASK_0000472101-mRNA-1"/>
    <property type="gene ID" value="TASK_0000472101"/>
</dbReference>
<evidence type="ECO:0000256" key="1">
    <source>
        <dbReference type="ARBA" id="ARBA00022723"/>
    </source>
</evidence>
<dbReference type="EMBL" id="UYRS01018366">
    <property type="protein sequence ID" value="VDK33890.1"/>
    <property type="molecule type" value="Genomic_DNA"/>
</dbReference>
<dbReference type="InterPro" id="IPR007588">
    <property type="entry name" value="Znf_FLYWCH"/>
</dbReference>
<keyword evidence="1" id="KW-0479">Metal-binding</keyword>
<evidence type="ECO:0000313" key="8">
    <source>
        <dbReference type="WBParaSite" id="TASK_0000472101-mRNA-1"/>
    </source>
</evidence>
<dbReference type="GO" id="GO:0008270">
    <property type="term" value="F:zinc ion binding"/>
    <property type="evidence" value="ECO:0007669"/>
    <property type="project" value="UniProtKB-KW"/>
</dbReference>
<evidence type="ECO:0000256" key="4">
    <source>
        <dbReference type="SAM" id="MobiDB-lite"/>
    </source>
</evidence>
<feature type="region of interest" description="Disordered" evidence="4">
    <location>
        <begin position="597"/>
        <end position="623"/>
    </location>
</feature>
<evidence type="ECO:0000256" key="3">
    <source>
        <dbReference type="ARBA" id="ARBA00022833"/>
    </source>
</evidence>
<organism evidence="8">
    <name type="scientific">Taenia asiatica</name>
    <name type="common">Asian tapeworm</name>
    <dbReference type="NCBI Taxonomy" id="60517"/>
    <lineage>
        <taxon>Eukaryota</taxon>
        <taxon>Metazoa</taxon>
        <taxon>Spiralia</taxon>
        <taxon>Lophotrochozoa</taxon>
        <taxon>Platyhelminthes</taxon>
        <taxon>Cestoda</taxon>
        <taxon>Eucestoda</taxon>
        <taxon>Cyclophyllidea</taxon>
        <taxon>Taeniidae</taxon>
        <taxon>Taenia</taxon>
    </lineage>
</organism>
<evidence type="ECO:0000259" key="5">
    <source>
        <dbReference type="Pfam" id="PF04500"/>
    </source>
</evidence>
<dbReference type="OrthoDB" id="6159439at2759"/>
<dbReference type="Pfam" id="PF04500">
    <property type="entry name" value="FLYWCH"/>
    <property type="match status" value="1"/>
</dbReference>
<dbReference type="STRING" id="60517.A0A0R3W417"/>